<gene>
    <name evidence="1" type="ORF">AX13_15160</name>
</gene>
<proteinExistence type="predicted"/>
<keyword evidence="2" id="KW-1185">Reference proteome</keyword>
<reference evidence="1 2" key="1">
    <citation type="submission" date="2014-01" db="EMBL/GenBank/DDBJ databases">
        <title>Interspecies Systems Biology Uncovers Metabolites Affecting C. elegans Gene Expression and Life History Traits.</title>
        <authorList>
            <person name="Watson E."/>
            <person name="Macneil L.T."/>
            <person name="Ritter A.D."/>
            <person name="Yilmaz L.S."/>
            <person name="Rosebrock A.P."/>
            <person name="Caudy A.A."/>
            <person name="Walhout A.J."/>
        </authorList>
    </citation>
    <scope>NUCLEOTIDE SEQUENCE [LARGE SCALE GENOMIC DNA]</scope>
    <source>
        <strain evidence="1 2">DA1877</strain>
    </source>
</reference>
<dbReference type="PATRIC" id="fig|1457173.3.peg.1293"/>
<organism evidence="1 2">
    <name type="scientific">Comamonas aquatica DA1877</name>
    <dbReference type="NCBI Taxonomy" id="1457173"/>
    <lineage>
        <taxon>Bacteria</taxon>
        <taxon>Pseudomonadati</taxon>
        <taxon>Pseudomonadota</taxon>
        <taxon>Betaproteobacteria</taxon>
        <taxon>Burkholderiales</taxon>
        <taxon>Comamonadaceae</taxon>
        <taxon>Comamonas</taxon>
    </lineage>
</organism>
<protein>
    <submittedName>
        <fullName evidence="1">Uncharacterized protein</fullName>
    </submittedName>
</protein>
<evidence type="ECO:0000313" key="2">
    <source>
        <dbReference type="Proteomes" id="UP000020766"/>
    </source>
</evidence>
<dbReference type="Proteomes" id="UP000020766">
    <property type="component" value="Unassembled WGS sequence"/>
</dbReference>
<comment type="caution">
    <text evidence="1">The sequence shown here is derived from an EMBL/GenBank/DDBJ whole genome shotgun (WGS) entry which is preliminary data.</text>
</comment>
<dbReference type="EMBL" id="JBOK01000006">
    <property type="protein sequence ID" value="EXU80597.1"/>
    <property type="molecule type" value="Genomic_DNA"/>
</dbReference>
<sequence length="151" mass="16987">MEWLIARTAFHDAIRDTADCHAVAKVKGEWVFLVSAGGKRLGRIIYVVNLLSRIACGDQHICQFTHQVDFLRSVVLCFVKQQGLILDSNPAIINQPLQTLRPFGSGDVMLEFFIIDAHAFSTQDIVEQLRLCNDLLARKIVLISPELNELL</sequence>
<name>A0A014QBR4_9BURK</name>
<evidence type="ECO:0000313" key="1">
    <source>
        <dbReference type="EMBL" id="EXU80597.1"/>
    </source>
</evidence>
<accession>A0A014QBR4</accession>
<dbReference type="AlphaFoldDB" id="A0A014QBR4"/>